<proteinExistence type="predicted"/>
<name>A0A0F9LI11_9ZZZZ</name>
<feature type="region of interest" description="Disordered" evidence="1">
    <location>
        <begin position="172"/>
        <end position="193"/>
    </location>
</feature>
<protein>
    <recommendedName>
        <fullName evidence="3">ERF family protein</fullName>
    </recommendedName>
</protein>
<evidence type="ECO:0000313" key="2">
    <source>
        <dbReference type="EMBL" id="KKM63965.1"/>
    </source>
</evidence>
<dbReference type="InterPro" id="IPR007499">
    <property type="entry name" value="ERF_bacteria_virus"/>
</dbReference>
<comment type="caution">
    <text evidence="2">The sequence shown here is derived from an EMBL/GenBank/DDBJ whole genome shotgun (WGS) entry which is preliminary data.</text>
</comment>
<dbReference type="AlphaFoldDB" id="A0A0F9LI11"/>
<gene>
    <name evidence="2" type="ORF">LCGC14_1506150</name>
</gene>
<reference evidence="2" key="1">
    <citation type="journal article" date="2015" name="Nature">
        <title>Complex archaea that bridge the gap between prokaryotes and eukaryotes.</title>
        <authorList>
            <person name="Spang A."/>
            <person name="Saw J.H."/>
            <person name="Jorgensen S.L."/>
            <person name="Zaremba-Niedzwiedzka K."/>
            <person name="Martijn J."/>
            <person name="Lind A.E."/>
            <person name="van Eijk R."/>
            <person name="Schleper C."/>
            <person name="Guy L."/>
            <person name="Ettema T.J."/>
        </authorList>
    </citation>
    <scope>NUCLEOTIDE SEQUENCE</scope>
</reference>
<feature type="compositionally biased region" description="Basic and acidic residues" evidence="1">
    <location>
        <begin position="277"/>
        <end position="297"/>
    </location>
</feature>
<evidence type="ECO:0000256" key="1">
    <source>
        <dbReference type="SAM" id="MobiDB-lite"/>
    </source>
</evidence>
<feature type="region of interest" description="Disordered" evidence="1">
    <location>
        <begin position="254"/>
        <end position="297"/>
    </location>
</feature>
<feature type="compositionally biased region" description="Basic and acidic residues" evidence="1">
    <location>
        <begin position="254"/>
        <end position="266"/>
    </location>
</feature>
<evidence type="ECO:0008006" key="3">
    <source>
        <dbReference type="Google" id="ProtNLM"/>
    </source>
</evidence>
<feature type="compositionally biased region" description="Basic and acidic residues" evidence="1">
    <location>
        <begin position="180"/>
        <end position="193"/>
    </location>
</feature>
<dbReference type="EMBL" id="LAZR01010993">
    <property type="protein sequence ID" value="KKM63965.1"/>
    <property type="molecule type" value="Genomic_DNA"/>
</dbReference>
<accession>A0A0F9LI11</accession>
<sequence>MEEKNEIQKTEEAPLMRIITLASADGNIDADKLMKLLEVNERYEANEAKKAYVIAMAEFKKNPPEIIKDRNVNYSTSKGTTNYNHATLANVTSTINTALSGHGLTASWITAQENGVKVTCKITHILGHSEETTLTAAPDTSGGKNAIQAIGSTVTYLQRYTLLALTGLATTEQDDDGAASEDKTKPKVHKPDEKEQMVIEAICDALPQQEGKRVDPIVVGAILYGSKSRYPNSPDHVEKVVKWFADNPRPQIYVDDKRSDFEKDNDLDGDDDSVPDEALRQAEETAKEKFGTEQKESRYTCNRCNHEYDTPNKHGNCPKCFSDDAVDRQGQDA</sequence>
<dbReference type="Pfam" id="PF04404">
    <property type="entry name" value="ERF"/>
    <property type="match status" value="1"/>
</dbReference>
<organism evidence="2">
    <name type="scientific">marine sediment metagenome</name>
    <dbReference type="NCBI Taxonomy" id="412755"/>
    <lineage>
        <taxon>unclassified sequences</taxon>
        <taxon>metagenomes</taxon>
        <taxon>ecological metagenomes</taxon>
    </lineage>
</organism>